<dbReference type="EMBL" id="BTRK01000001">
    <property type="protein sequence ID" value="GMR32157.1"/>
    <property type="molecule type" value="Genomic_DNA"/>
</dbReference>
<dbReference type="Pfam" id="PF00583">
    <property type="entry name" value="Acetyltransf_1"/>
    <property type="match status" value="1"/>
</dbReference>
<feature type="domain" description="N-acetyltransferase" evidence="1">
    <location>
        <begin position="1"/>
        <end position="213"/>
    </location>
</feature>
<dbReference type="InterPro" id="IPR000182">
    <property type="entry name" value="GNAT_dom"/>
</dbReference>
<keyword evidence="3" id="KW-1185">Reference proteome</keyword>
<feature type="non-terminal residue" evidence="2">
    <location>
        <position position="213"/>
    </location>
</feature>
<sequence length="213" mass="23880">RMEEMTPSMALPSDIPEMHEFMLDDFLPSLSLATALGVTREETHERYLGLTRKCVMTGTSVVLRNHSGRVVGVRLCDIEERGIGHSIEGLERLSEKLKKIYRLVDVLNQNKWSLIPRSVDKLWLVEAVAVAREYRGRGLSRVLMEFGVEEATARGVKAAAAEVVADASIALFSKYDYVVLKEVVHSEYLGEDGLPVFVCPEGEKRAQLVFKML</sequence>
<dbReference type="FunFam" id="3.40.630.30:FF:000181">
    <property type="entry name" value="Acetyltransferase"/>
    <property type="match status" value="1"/>
</dbReference>
<organism evidence="2 3">
    <name type="scientific">Pristionchus mayeri</name>
    <dbReference type="NCBI Taxonomy" id="1317129"/>
    <lineage>
        <taxon>Eukaryota</taxon>
        <taxon>Metazoa</taxon>
        <taxon>Ecdysozoa</taxon>
        <taxon>Nematoda</taxon>
        <taxon>Chromadorea</taxon>
        <taxon>Rhabditida</taxon>
        <taxon>Rhabditina</taxon>
        <taxon>Diplogasteromorpha</taxon>
        <taxon>Diplogasteroidea</taxon>
        <taxon>Neodiplogasteridae</taxon>
        <taxon>Pristionchus</taxon>
    </lineage>
</organism>
<protein>
    <recommendedName>
        <fullName evidence="1">N-acetyltransferase domain-containing protein</fullName>
    </recommendedName>
</protein>
<dbReference type="InterPro" id="IPR016181">
    <property type="entry name" value="Acyl_CoA_acyltransferase"/>
</dbReference>
<comment type="caution">
    <text evidence="2">The sequence shown here is derived from an EMBL/GenBank/DDBJ whole genome shotgun (WGS) entry which is preliminary data.</text>
</comment>
<name>A0AAN4Z6B7_9BILA</name>
<dbReference type="Proteomes" id="UP001328107">
    <property type="component" value="Unassembled WGS sequence"/>
</dbReference>
<evidence type="ECO:0000313" key="2">
    <source>
        <dbReference type="EMBL" id="GMR32157.1"/>
    </source>
</evidence>
<reference evidence="3" key="1">
    <citation type="submission" date="2022-10" db="EMBL/GenBank/DDBJ databases">
        <title>Genome assembly of Pristionchus species.</title>
        <authorList>
            <person name="Yoshida K."/>
            <person name="Sommer R.J."/>
        </authorList>
    </citation>
    <scope>NUCLEOTIDE SEQUENCE [LARGE SCALE GENOMIC DNA]</scope>
    <source>
        <strain evidence="3">RS5460</strain>
    </source>
</reference>
<proteinExistence type="predicted"/>
<accession>A0AAN4Z6B7</accession>
<evidence type="ECO:0000313" key="3">
    <source>
        <dbReference type="Proteomes" id="UP001328107"/>
    </source>
</evidence>
<evidence type="ECO:0000259" key="1">
    <source>
        <dbReference type="PROSITE" id="PS51186"/>
    </source>
</evidence>
<dbReference type="GO" id="GO:0008080">
    <property type="term" value="F:N-acetyltransferase activity"/>
    <property type="evidence" value="ECO:0007669"/>
    <property type="project" value="TreeGrafter"/>
</dbReference>
<dbReference type="CDD" id="cd04301">
    <property type="entry name" value="NAT_SF"/>
    <property type="match status" value="1"/>
</dbReference>
<dbReference type="Gene3D" id="3.40.630.30">
    <property type="match status" value="1"/>
</dbReference>
<dbReference type="PROSITE" id="PS51186">
    <property type="entry name" value="GNAT"/>
    <property type="match status" value="1"/>
</dbReference>
<dbReference type="PANTHER" id="PTHR20905">
    <property type="entry name" value="N-ACETYLTRANSFERASE-RELATED"/>
    <property type="match status" value="1"/>
</dbReference>
<dbReference type="AlphaFoldDB" id="A0AAN4Z6B7"/>
<dbReference type="SUPFAM" id="SSF55729">
    <property type="entry name" value="Acyl-CoA N-acyltransferases (Nat)"/>
    <property type="match status" value="1"/>
</dbReference>
<dbReference type="PANTHER" id="PTHR20905:SF30">
    <property type="entry name" value="N-ACETYLTRANSFERASE DOMAIN-CONTAINING PROTEIN"/>
    <property type="match status" value="1"/>
</dbReference>
<gene>
    <name evidence="2" type="ORF">PMAYCL1PPCAC_02352</name>
</gene>
<feature type="non-terminal residue" evidence="2">
    <location>
        <position position="1"/>
    </location>
</feature>